<dbReference type="AlphaFoldDB" id="A0A7S0RSF4"/>
<organism evidence="2">
    <name type="scientific">Chlamydomonas leiostraca</name>
    <dbReference type="NCBI Taxonomy" id="1034604"/>
    <lineage>
        <taxon>Eukaryota</taxon>
        <taxon>Viridiplantae</taxon>
        <taxon>Chlorophyta</taxon>
        <taxon>core chlorophytes</taxon>
        <taxon>Chlorophyceae</taxon>
        <taxon>CS clade</taxon>
        <taxon>Chlamydomonadales</taxon>
        <taxon>Chlamydomonadaceae</taxon>
        <taxon>Chlamydomonas</taxon>
    </lineage>
</organism>
<proteinExistence type="predicted"/>
<evidence type="ECO:0000313" key="2">
    <source>
        <dbReference type="EMBL" id="CAD8686246.1"/>
    </source>
</evidence>
<feature type="region of interest" description="Disordered" evidence="1">
    <location>
        <begin position="54"/>
        <end position="92"/>
    </location>
</feature>
<reference evidence="2" key="1">
    <citation type="submission" date="2021-01" db="EMBL/GenBank/DDBJ databases">
        <authorList>
            <person name="Corre E."/>
            <person name="Pelletier E."/>
            <person name="Niang G."/>
            <person name="Scheremetjew M."/>
            <person name="Finn R."/>
            <person name="Kale V."/>
            <person name="Holt S."/>
            <person name="Cochrane G."/>
            <person name="Meng A."/>
            <person name="Brown T."/>
            <person name="Cohen L."/>
        </authorList>
    </citation>
    <scope>NUCLEOTIDE SEQUENCE</scope>
    <source>
        <strain evidence="2">SAG 11-49</strain>
    </source>
</reference>
<feature type="region of interest" description="Disordered" evidence="1">
    <location>
        <begin position="1"/>
        <end position="20"/>
    </location>
</feature>
<dbReference type="EMBL" id="HBFB01022703">
    <property type="protein sequence ID" value="CAD8686246.1"/>
    <property type="molecule type" value="Transcribed_RNA"/>
</dbReference>
<name>A0A7S0RSF4_9CHLO</name>
<protein>
    <submittedName>
        <fullName evidence="2">Uncharacterized protein</fullName>
    </submittedName>
</protein>
<sequence>MQPAGLLDPPALPVSLSPPRHRQAAPKVYSTLAVPSMCCAGLVACGPDGRPIRQGSGASEASMRAASPAAAAPSTCSTPSGPSQLPAPAAPGLPAAAGSCQPSCAPMMQGQGQCCPQPSAAAACQQPPAAQPVVYQLARSAGHNGSGSGCMPWPAGMAGAAAAPCCPGGGQEMQQAVQGSGHVQALVGAGLQSVAVAAQQQQQPGGSDSLVQMLTAQMEEMQRLQRVQAEQARLQAAQLERLRNALVQHMGRDGQQ</sequence>
<gene>
    <name evidence="2" type="ORF">CLEI1391_LOCUS12797</name>
</gene>
<accession>A0A7S0RSF4</accession>
<feature type="compositionally biased region" description="Low complexity" evidence="1">
    <location>
        <begin position="58"/>
        <end position="92"/>
    </location>
</feature>
<evidence type="ECO:0000256" key="1">
    <source>
        <dbReference type="SAM" id="MobiDB-lite"/>
    </source>
</evidence>